<reference evidence="2" key="1">
    <citation type="journal article" date="2013" name="Appl. Environ. Microbiol.">
        <title>RubisCO Gene Clusters Found in a Metagenome Microarray from Acid Mine Drainage.</title>
        <authorList>
            <person name="Guo X."/>
            <person name="Yin H."/>
            <person name="Cong J."/>
            <person name="Dai Z."/>
            <person name="Liang Y."/>
            <person name="Liu X."/>
        </authorList>
    </citation>
    <scope>NUCLEOTIDE SEQUENCE</scope>
</reference>
<protein>
    <submittedName>
        <fullName evidence="2">Nitrogen fixation protein NifZ</fullName>
    </submittedName>
</protein>
<sequence>MIGLREPIYYEGQRVVAGVDLVNDGSYPERAPDALLVEKGTVGEVVQVGMHTESGTPVYMVDFPGGCVVGCLEEELARP</sequence>
<dbReference type="Pfam" id="PF04319">
    <property type="entry name" value="NifZ"/>
    <property type="match status" value="1"/>
</dbReference>
<evidence type="ECO:0000313" key="2">
    <source>
        <dbReference type="EMBL" id="AGE14116.1"/>
    </source>
</evidence>
<proteinExistence type="predicted"/>
<dbReference type="EMBL" id="JQ815896">
    <property type="protein sequence ID" value="AGE14116.1"/>
    <property type="molecule type" value="Genomic_DNA"/>
</dbReference>
<name>M1GLU0_9ZZZZ</name>
<keyword evidence="1" id="KW-0535">Nitrogen fixation</keyword>
<organism evidence="2">
    <name type="scientific">uncultured prokaryote</name>
    <dbReference type="NCBI Taxonomy" id="198431"/>
    <lineage>
        <taxon>unclassified sequences</taxon>
        <taxon>environmental samples</taxon>
    </lineage>
</organism>
<dbReference type="AlphaFoldDB" id="M1GLU0"/>
<evidence type="ECO:0000256" key="1">
    <source>
        <dbReference type="ARBA" id="ARBA00023231"/>
    </source>
</evidence>
<accession>M1GLU0</accession>
<dbReference type="InterPro" id="IPR007415">
    <property type="entry name" value="Nitrogenase_MoFe_mat_NifZ"/>
</dbReference>